<keyword evidence="3" id="KW-1185">Reference proteome</keyword>
<dbReference type="RefSeq" id="WP_184127652.1">
    <property type="nucleotide sequence ID" value="NZ_JACHFL010000001.1"/>
</dbReference>
<comment type="caution">
    <text evidence="2">The sequence shown here is derived from an EMBL/GenBank/DDBJ whole genome shotgun (WGS) entry which is preliminary data.</text>
</comment>
<evidence type="ECO:0000256" key="1">
    <source>
        <dbReference type="SAM" id="MobiDB-lite"/>
    </source>
</evidence>
<evidence type="ECO:0000313" key="2">
    <source>
        <dbReference type="EMBL" id="MBB5361602.1"/>
    </source>
</evidence>
<dbReference type="EMBL" id="JACHFL010000001">
    <property type="protein sequence ID" value="MBB5361602.1"/>
    <property type="molecule type" value="Genomic_DNA"/>
</dbReference>
<dbReference type="AlphaFoldDB" id="A0A7W8JQY9"/>
<name>A0A7W8JQY9_9DEIO</name>
<protein>
    <submittedName>
        <fullName evidence="2">Uncharacterized protein</fullName>
    </submittedName>
</protein>
<gene>
    <name evidence="2" type="ORF">HNQ08_000673</name>
</gene>
<sequence>MTRARVLTAVLAAILLLCAAAIYLDQQGFFGGSTVTTPSPASSPATPSTPATPPDATNGDGYGELK</sequence>
<evidence type="ECO:0000313" key="3">
    <source>
        <dbReference type="Proteomes" id="UP000552709"/>
    </source>
</evidence>
<feature type="compositionally biased region" description="Low complexity" evidence="1">
    <location>
        <begin position="33"/>
        <end position="57"/>
    </location>
</feature>
<organism evidence="2 3">
    <name type="scientific">Deinococcus humi</name>
    <dbReference type="NCBI Taxonomy" id="662880"/>
    <lineage>
        <taxon>Bacteria</taxon>
        <taxon>Thermotogati</taxon>
        <taxon>Deinococcota</taxon>
        <taxon>Deinococci</taxon>
        <taxon>Deinococcales</taxon>
        <taxon>Deinococcaceae</taxon>
        <taxon>Deinococcus</taxon>
    </lineage>
</organism>
<reference evidence="2 3" key="1">
    <citation type="submission" date="2020-08" db="EMBL/GenBank/DDBJ databases">
        <title>Genomic Encyclopedia of Type Strains, Phase IV (KMG-IV): sequencing the most valuable type-strain genomes for metagenomic binning, comparative biology and taxonomic classification.</title>
        <authorList>
            <person name="Goeker M."/>
        </authorList>
    </citation>
    <scope>NUCLEOTIDE SEQUENCE [LARGE SCALE GENOMIC DNA]</scope>
    <source>
        <strain evidence="2 3">DSM 27939</strain>
    </source>
</reference>
<feature type="region of interest" description="Disordered" evidence="1">
    <location>
        <begin position="33"/>
        <end position="66"/>
    </location>
</feature>
<dbReference type="Proteomes" id="UP000552709">
    <property type="component" value="Unassembled WGS sequence"/>
</dbReference>
<accession>A0A7W8JQY9</accession>
<proteinExistence type="predicted"/>